<keyword evidence="1" id="KW-1133">Transmembrane helix</keyword>
<evidence type="ECO:0000256" key="1">
    <source>
        <dbReference type="SAM" id="Phobius"/>
    </source>
</evidence>
<sequence>MKTLHKHLPFFKSAQHGVALVISLIALIAMTLAGLALMRSVNTGNVISGNLAFRQATLQATDVGVEAAFTLLSGLAITAPDANFPVNCVLGTCNYYSTRLDSLSTSGIPTLIDWSLVPKATLNQSYSVQYVIDRLCDGPTPVTDIASKCMNNASQAVGSKKAGAVTFSSANQVFYRATVRVTGPRNTNSFVQVIYAV</sequence>
<dbReference type="AlphaFoldDB" id="A0A6H2H984"/>
<accession>A0A6H2H984</accession>
<evidence type="ECO:0000313" key="2">
    <source>
        <dbReference type="EMBL" id="QJC56442.1"/>
    </source>
</evidence>
<dbReference type="RefSeq" id="WP_168922142.1">
    <property type="nucleotide sequence ID" value="NZ_CP051461.1"/>
</dbReference>
<evidence type="ECO:0000313" key="3">
    <source>
        <dbReference type="Proteomes" id="UP000502041"/>
    </source>
</evidence>
<dbReference type="KEGG" id="pvac:HC248_01748"/>
<proteinExistence type="predicted"/>
<reference evidence="2 3" key="1">
    <citation type="submission" date="2020-04" db="EMBL/GenBank/DDBJ databases">
        <title>Complete genome of a Psychrophilic, Marine, Gas Vacuolate Bacterium Polaromonas vacuolata KCTC 22033T.</title>
        <authorList>
            <person name="Hwang K."/>
            <person name="Kim K.M."/>
        </authorList>
    </citation>
    <scope>NUCLEOTIDE SEQUENCE [LARGE SCALE GENOMIC DNA]</scope>
    <source>
        <strain evidence="2 3">KCTC 22033</strain>
    </source>
</reference>
<keyword evidence="3" id="KW-1185">Reference proteome</keyword>
<gene>
    <name evidence="2" type="ORF">HC248_01748</name>
</gene>
<organism evidence="2 3">
    <name type="scientific">Polaromonas vacuolata</name>
    <dbReference type="NCBI Taxonomy" id="37448"/>
    <lineage>
        <taxon>Bacteria</taxon>
        <taxon>Pseudomonadati</taxon>
        <taxon>Pseudomonadota</taxon>
        <taxon>Betaproteobacteria</taxon>
        <taxon>Burkholderiales</taxon>
        <taxon>Comamonadaceae</taxon>
        <taxon>Polaromonas</taxon>
    </lineage>
</organism>
<feature type="transmembrane region" description="Helical" evidence="1">
    <location>
        <begin position="20"/>
        <end position="38"/>
    </location>
</feature>
<keyword evidence="1" id="KW-0472">Membrane</keyword>
<dbReference type="EMBL" id="CP051461">
    <property type="protein sequence ID" value="QJC56442.1"/>
    <property type="molecule type" value="Genomic_DNA"/>
</dbReference>
<dbReference type="Proteomes" id="UP000502041">
    <property type="component" value="Chromosome"/>
</dbReference>
<name>A0A6H2H984_9BURK</name>
<protein>
    <recommendedName>
        <fullName evidence="4">Type 4 fimbrial biogenesis protein PilX N-terminal domain-containing protein</fullName>
    </recommendedName>
</protein>
<evidence type="ECO:0008006" key="4">
    <source>
        <dbReference type="Google" id="ProtNLM"/>
    </source>
</evidence>
<keyword evidence="1" id="KW-0812">Transmembrane</keyword>